<evidence type="ECO:0000256" key="5">
    <source>
        <dbReference type="ARBA" id="ARBA00023242"/>
    </source>
</evidence>
<protein>
    <submittedName>
        <fullName evidence="7">Uncharacterized protein</fullName>
    </submittedName>
</protein>
<accession>A0A8H3A6U7</accession>
<evidence type="ECO:0000256" key="6">
    <source>
        <dbReference type="SAM" id="MobiDB-lite"/>
    </source>
</evidence>
<feature type="region of interest" description="Disordered" evidence="6">
    <location>
        <begin position="146"/>
        <end position="353"/>
    </location>
</feature>
<keyword evidence="5" id="KW-0539">Nucleus</keyword>
<comment type="caution">
    <text evidence="7">The sequence shown here is derived from an EMBL/GenBank/DDBJ whole genome shotgun (WGS) entry which is preliminary data.</text>
</comment>
<keyword evidence="3" id="KW-0677">Repeat</keyword>
<gene>
    <name evidence="7" type="ORF">RDB_LOCUS37409</name>
</gene>
<comment type="subcellular location">
    <subcellularLocation>
        <location evidence="1">Nucleus</location>
    </subcellularLocation>
</comment>
<feature type="compositionally biased region" description="Basic and acidic residues" evidence="6">
    <location>
        <begin position="241"/>
        <end position="305"/>
    </location>
</feature>
<evidence type="ECO:0000256" key="2">
    <source>
        <dbReference type="ARBA" id="ARBA00022553"/>
    </source>
</evidence>
<dbReference type="Proteomes" id="UP000663840">
    <property type="component" value="Unassembled WGS sequence"/>
</dbReference>
<feature type="compositionally biased region" description="Basic and acidic residues" evidence="6">
    <location>
        <begin position="167"/>
        <end position="188"/>
    </location>
</feature>
<feature type="compositionally biased region" description="Low complexity" evidence="6">
    <location>
        <begin position="306"/>
        <end position="339"/>
    </location>
</feature>
<sequence>MDFNSWMRQQEEAVARTWHALKREEDEIEREEAVVVALGQRLSRARDTIQLSPRHRIDELMYSVAKDEARMLASIDAVGARLAHEKSVFQREIARITHSRANTPRTDRHTRQAWDYAERIWRAEEASIQERIDRVATMGIDCRRRLAASSTYSPPRRRPSTTTEPTPDERPRERTKSSASHFVRERRTSTGAVLVQPPAAVPVPAYSRERRPSQAIPVAPGPRPVTSAARPSTAGASRHYPAVEDSPRDRERERESKRGRAKPEKPEREERDRERDRERERERDRDRDHEREHRREHRERRERTRSTAAPPTHHASHSTPHLPAPGTSLPSSSHMPSHPSVHHPHPHPAYSSSEDRMRLAAAWTAYECRWAGLQAPIPSAPTTPLTFHNVPWPVGFQPDSARSLTPDRIKKFLLSSSHSPHRSPKERLKSALSLWRPEQWEDKWINNVEPSERDKVRYGVSIVAQCIGELLKEASRKE</sequence>
<feature type="compositionally biased region" description="Low complexity" evidence="6">
    <location>
        <begin position="149"/>
        <end position="165"/>
    </location>
</feature>
<dbReference type="AlphaFoldDB" id="A0A8H3A6U7"/>
<dbReference type="PANTHER" id="PTHR15263:SF1">
    <property type="entry name" value="NF-KAPPA-B INHIBITOR-LIKE PROTEIN 1"/>
    <property type="match status" value="1"/>
</dbReference>
<dbReference type="GO" id="GO:0005634">
    <property type="term" value="C:nucleus"/>
    <property type="evidence" value="ECO:0007669"/>
    <property type="project" value="UniProtKB-SubCell"/>
</dbReference>
<dbReference type="EMBL" id="CAJMWR010000795">
    <property type="protein sequence ID" value="CAE6402506.1"/>
    <property type="molecule type" value="Genomic_DNA"/>
</dbReference>
<proteinExistence type="predicted"/>
<dbReference type="PANTHER" id="PTHR15263">
    <property type="entry name" value="I-KAPPA-B-LIKE PROTEIN IKBL"/>
    <property type="match status" value="1"/>
</dbReference>
<organism evidence="7 8">
    <name type="scientific">Rhizoctonia solani</name>
    <dbReference type="NCBI Taxonomy" id="456999"/>
    <lineage>
        <taxon>Eukaryota</taxon>
        <taxon>Fungi</taxon>
        <taxon>Dikarya</taxon>
        <taxon>Basidiomycota</taxon>
        <taxon>Agaricomycotina</taxon>
        <taxon>Agaricomycetes</taxon>
        <taxon>Cantharellales</taxon>
        <taxon>Ceratobasidiaceae</taxon>
        <taxon>Rhizoctonia</taxon>
    </lineage>
</organism>
<keyword evidence="2" id="KW-0597">Phosphoprotein</keyword>
<evidence type="ECO:0000313" key="7">
    <source>
        <dbReference type="EMBL" id="CAE6402506.1"/>
    </source>
</evidence>
<dbReference type="InterPro" id="IPR038753">
    <property type="entry name" value="NFKBIL1"/>
</dbReference>
<evidence type="ECO:0000256" key="3">
    <source>
        <dbReference type="ARBA" id="ARBA00022737"/>
    </source>
</evidence>
<name>A0A8H3A6U7_9AGAM</name>
<evidence type="ECO:0000313" key="8">
    <source>
        <dbReference type="Proteomes" id="UP000663840"/>
    </source>
</evidence>
<keyword evidence="4" id="KW-0040">ANK repeat</keyword>
<evidence type="ECO:0000256" key="4">
    <source>
        <dbReference type="ARBA" id="ARBA00023043"/>
    </source>
</evidence>
<reference evidence="7" key="1">
    <citation type="submission" date="2021-01" db="EMBL/GenBank/DDBJ databases">
        <authorList>
            <person name="Kaushik A."/>
        </authorList>
    </citation>
    <scope>NUCLEOTIDE SEQUENCE</scope>
    <source>
        <strain evidence="7">AG1-1A</strain>
    </source>
</reference>
<dbReference type="GO" id="GO:0043124">
    <property type="term" value="P:negative regulation of canonical NF-kappaB signal transduction"/>
    <property type="evidence" value="ECO:0007669"/>
    <property type="project" value="InterPro"/>
</dbReference>
<feature type="compositionally biased region" description="Low complexity" evidence="6">
    <location>
        <begin position="192"/>
        <end position="205"/>
    </location>
</feature>
<evidence type="ECO:0000256" key="1">
    <source>
        <dbReference type="ARBA" id="ARBA00004123"/>
    </source>
</evidence>